<dbReference type="AlphaFoldDB" id="A0A2A3YMF6"/>
<evidence type="ECO:0000256" key="3">
    <source>
        <dbReference type="ARBA" id="ARBA00022679"/>
    </source>
</evidence>
<dbReference type="PANTHER" id="PTHR43095">
    <property type="entry name" value="SUGAR KINASE"/>
    <property type="match status" value="1"/>
</dbReference>
<dbReference type="GO" id="GO:0016301">
    <property type="term" value="F:kinase activity"/>
    <property type="evidence" value="ECO:0007669"/>
    <property type="project" value="UniProtKB-KW"/>
</dbReference>
<dbReference type="Gene3D" id="3.30.420.40">
    <property type="match status" value="2"/>
</dbReference>
<evidence type="ECO:0000259" key="7">
    <source>
        <dbReference type="Pfam" id="PF02782"/>
    </source>
</evidence>
<keyword evidence="2" id="KW-0859">Xylose metabolism</keyword>
<dbReference type="EMBL" id="NRGR01000007">
    <property type="protein sequence ID" value="PCC40285.1"/>
    <property type="molecule type" value="Genomic_DNA"/>
</dbReference>
<organism evidence="8 9">
    <name type="scientific">Brachybacterium alimentarium</name>
    <dbReference type="NCBI Taxonomy" id="47845"/>
    <lineage>
        <taxon>Bacteria</taxon>
        <taxon>Bacillati</taxon>
        <taxon>Actinomycetota</taxon>
        <taxon>Actinomycetes</taxon>
        <taxon>Micrococcales</taxon>
        <taxon>Dermabacteraceae</taxon>
        <taxon>Brachybacterium</taxon>
    </lineage>
</organism>
<accession>A0A2A3YMF6</accession>
<comment type="similarity">
    <text evidence="1">Belongs to the FGGY kinase family.</text>
</comment>
<sequence length="566" mass="57494">MPSLLCLDLGTSAAKAVLIALDGTAGPQASSGYPTRTTAGGGAEQDPRDWLRAARAALAGALRGSEERPLALSITGQMQDLVLLTDGDPAPAILYSDTRAADEAGELRKALHAEGVDWDDLAGNEQDATSCAAMFLRLARTDPGLVHRARGIVFGPAGHLVHELGLGAWCDVTTASATGLLEHRTGRWSQDVAKAAGIEGQLLPRLTAETGQIVGRTGADAGALLGLPADLPVVLAPGDAGATTLGIVGLEPGDDYAYLGTSGWLATVVSEDASASSAQDTDLRASGQGGEEFSAGTSHRLALGAGASRRSLRISALLAAGAAADWARDAFLGGAAPEEADLLLEKREAEHGRGPTGLLALPSIQGERYPVRDANLRAAVVGMDGQTRSIDLYAAVLEGVAQAIAHAIKEGESESESAAPARSDAASARRPLAVVGGGARSEPWMRILADVTGRPVHTVPVADAALVGCALAAADALGLEHHLCPLADQAGEHIVDPAPPAGPIVDPDLSAGPIVDPDPSAARIVGQDPSAGRIVAPDPSAVRGHSALRPSHRALYAALAGLRAAR</sequence>
<dbReference type="SUPFAM" id="SSF53067">
    <property type="entry name" value="Actin-like ATPase domain"/>
    <property type="match status" value="2"/>
</dbReference>
<evidence type="ECO:0000256" key="2">
    <source>
        <dbReference type="ARBA" id="ARBA00022629"/>
    </source>
</evidence>
<evidence type="ECO:0008006" key="10">
    <source>
        <dbReference type="Google" id="ProtNLM"/>
    </source>
</evidence>
<evidence type="ECO:0000256" key="1">
    <source>
        <dbReference type="ARBA" id="ARBA00009156"/>
    </source>
</evidence>
<evidence type="ECO:0000256" key="4">
    <source>
        <dbReference type="ARBA" id="ARBA00022777"/>
    </source>
</evidence>
<feature type="region of interest" description="Disordered" evidence="5">
    <location>
        <begin position="410"/>
        <end position="430"/>
    </location>
</feature>
<dbReference type="GO" id="GO:0042732">
    <property type="term" value="P:D-xylose metabolic process"/>
    <property type="evidence" value="ECO:0007669"/>
    <property type="project" value="UniProtKB-KW"/>
</dbReference>
<dbReference type="InterPro" id="IPR018484">
    <property type="entry name" value="FGGY_N"/>
</dbReference>
<proteinExistence type="inferred from homology"/>
<dbReference type="PIRSF" id="PIRSF000538">
    <property type="entry name" value="GlpK"/>
    <property type="match status" value="1"/>
</dbReference>
<evidence type="ECO:0000259" key="6">
    <source>
        <dbReference type="Pfam" id="PF00370"/>
    </source>
</evidence>
<dbReference type="InterPro" id="IPR000577">
    <property type="entry name" value="Carb_kinase_FGGY"/>
</dbReference>
<keyword evidence="2" id="KW-0119">Carbohydrate metabolism</keyword>
<keyword evidence="3" id="KW-0808">Transferase</keyword>
<dbReference type="Pfam" id="PF02782">
    <property type="entry name" value="FGGY_C"/>
    <property type="match status" value="1"/>
</dbReference>
<feature type="domain" description="Carbohydrate kinase FGGY C-terminal" evidence="7">
    <location>
        <begin position="317"/>
        <end position="474"/>
    </location>
</feature>
<dbReference type="InterPro" id="IPR043129">
    <property type="entry name" value="ATPase_NBD"/>
</dbReference>
<reference evidence="8 9" key="1">
    <citation type="journal article" date="2017" name="Elife">
        <title>Extensive horizontal gene transfer in cheese-associated bacteria.</title>
        <authorList>
            <person name="Bonham K.S."/>
            <person name="Wolfe B.E."/>
            <person name="Dutton R.J."/>
        </authorList>
    </citation>
    <scope>NUCLEOTIDE SEQUENCE [LARGE SCALE GENOMIC DNA]</scope>
    <source>
        <strain evidence="8 9">341_9</strain>
    </source>
</reference>
<protein>
    <recommendedName>
        <fullName evidence="10">Sugar kinase</fullName>
    </recommendedName>
</protein>
<feature type="compositionally biased region" description="Polar residues" evidence="5">
    <location>
        <begin position="27"/>
        <end position="38"/>
    </location>
</feature>
<dbReference type="InterPro" id="IPR050406">
    <property type="entry name" value="FGGY_Carb_Kinase"/>
</dbReference>
<dbReference type="OrthoDB" id="9782710at2"/>
<dbReference type="PANTHER" id="PTHR43095:SF5">
    <property type="entry name" value="XYLULOSE KINASE"/>
    <property type="match status" value="1"/>
</dbReference>
<comment type="caution">
    <text evidence="8">The sequence shown here is derived from an EMBL/GenBank/DDBJ whole genome shotgun (WGS) entry which is preliminary data.</text>
</comment>
<dbReference type="Pfam" id="PF00370">
    <property type="entry name" value="FGGY_N"/>
    <property type="match status" value="1"/>
</dbReference>
<evidence type="ECO:0000313" key="9">
    <source>
        <dbReference type="Proteomes" id="UP000218598"/>
    </source>
</evidence>
<feature type="domain" description="Carbohydrate kinase FGGY N-terminal" evidence="6">
    <location>
        <begin position="5"/>
        <end position="246"/>
    </location>
</feature>
<feature type="compositionally biased region" description="Low complexity" evidence="5">
    <location>
        <begin position="416"/>
        <end position="430"/>
    </location>
</feature>
<keyword evidence="4" id="KW-0418">Kinase</keyword>
<dbReference type="GeneID" id="95325971"/>
<keyword evidence="9" id="KW-1185">Reference proteome</keyword>
<dbReference type="InterPro" id="IPR018485">
    <property type="entry name" value="FGGY_C"/>
</dbReference>
<evidence type="ECO:0000256" key="5">
    <source>
        <dbReference type="SAM" id="MobiDB-lite"/>
    </source>
</evidence>
<dbReference type="RefSeq" id="WP_096163366.1">
    <property type="nucleotide sequence ID" value="NZ_NRGR01000007.1"/>
</dbReference>
<dbReference type="Proteomes" id="UP000218598">
    <property type="component" value="Unassembled WGS sequence"/>
</dbReference>
<evidence type="ECO:0000313" key="8">
    <source>
        <dbReference type="EMBL" id="PCC40285.1"/>
    </source>
</evidence>
<feature type="region of interest" description="Disordered" evidence="5">
    <location>
        <begin position="27"/>
        <end position="46"/>
    </location>
</feature>
<gene>
    <name evidence="8" type="ORF">CIK66_03810</name>
</gene>
<name>A0A2A3YMF6_9MICO</name>